<feature type="transmembrane region" description="Helical" evidence="11">
    <location>
        <begin position="1451"/>
        <end position="1469"/>
    </location>
</feature>
<dbReference type="InterPro" id="IPR034001">
    <property type="entry name" value="ABCG_PDR_1"/>
</dbReference>
<feature type="transmembrane region" description="Helical" evidence="11">
    <location>
        <begin position="615"/>
        <end position="636"/>
    </location>
</feature>
<feature type="transmembrane region" description="Helical" evidence="11">
    <location>
        <begin position="1246"/>
        <end position="1279"/>
    </location>
</feature>
<dbReference type="Pfam" id="PF01061">
    <property type="entry name" value="ABC2_membrane"/>
    <property type="match status" value="2"/>
</dbReference>
<dbReference type="Pfam" id="PF14510">
    <property type="entry name" value="ABC_trans_N"/>
    <property type="match status" value="1"/>
</dbReference>
<evidence type="ECO:0000256" key="5">
    <source>
        <dbReference type="ARBA" id="ARBA00022692"/>
    </source>
</evidence>
<comment type="similarity">
    <text evidence="2">Belongs to the ABC transporter superfamily. ABCG family. PDR (TC 3.A.1.205) subfamily.</text>
</comment>
<feature type="transmembrane region" description="Helical" evidence="11">
    <location>
        <begin position="750"/>
        <end position="771"/>
    </location>
</feature>
<evidence type="ECO:0000256" key="7">
    <source>
        <dbReference type="ARBA" id="ARBA00022840"/>
    </source>
</evidence>
<dbReference type="PROSITE" id="PS50893">
    <property type="entry name" value="ABC_TRANSPORTER_2"/>
    <property type="match status" value="2"/>
</dbReference>
<accession>A0ABR4KAT3</accession>
<feature type="transmembrane region" description="Helical" evidence="11">
    <location>
        <begin position="642"/>
        <end position="664"/>
    </location>
</feature>
<evidence type="ECO:0000256" key="11">
    <source>
        <dbReference type="SAM" id="Phobius"/>
    </source>
</evidence>
<organism evidence="13 14">
    <name type="scientific">Aspergillus pseudoustus</name>
    <dbReference type="NCBI Taxonomy" id="1810923"/>
    <lineage>
        <taxon>Eukaryota</taxon>
        <taxon>Fungi</taxon>
        <taxon>Dikarya</taxon>
        <taxon>Ascomycota</taxon>
        <taxon>Pezizomycotina</taxon>
        <taxon>Eurotiomycetes</taxon>
        <taxon>Eurotiomycetidae</taxon>
        <taxon>Eurotiales</taxon>
        <taxon>Aspergillaceae</taxon>
        <taxon>Aspergillus</taxon>
        <taxon>Aspergillus subgen. Nidulantes</taxon>
    </lineage>
</organism>
<sequence>METANPLLDPVHTETASSHSSHTTGEDVHQRPIPHASISAEGHETITHLARRLTSHSVTHREELGTLPNPFIHGDDPRLNPQSEKFDAAHWAQLVLKISSEDPSRYPKRKAGFSFRNLSVSGIGSPVAYQKTFASMVLQPLDMVTSLLHRQEREIQILKQHDGLLQSGEMLLVLGRPGSGVSTLLKTIAGETRGLSLATSSELNYQGIPRRTMHREFRGDAIYQPETEVHFPQLTVGQTLQFAAMARTPNNRFPGVSRENYATHLRDVAMAVFGISHTVNTRVGNDFVRGVSGGERKRVSIAEVALAQSPIQCWDNSTRGLDSATAVEFVQTIRLSVDILETAAVVSLYQSPQQAYDPFDKVTVLYDGRQIYFGPIDRAKQYFVDMGYECPDRQTVPDYLTSLTSPAERRVRRGFESQVPRTADEFAARWQESELRKSLINDIASFERQYPMDGPSVGEFRAARQTAKATLMTTKSPYTISVPQQVALCVRRGVQRILGDKTFFFVTIFGNFLMSLMLGSVFYDLSDDTASLNNRCILLFFALLFNALNSSLEILSLYAQRPIVEKHNSYAFYHPLSEAFASIICDLPCKILSTLSFNIPLYFMGNLHQSAGAFFTYLLFGFTSTLTMSSIFRTIGQATQTIAQALTPVALFVIGLVVYAGFILPVRSMQGWLRWINYINPLAYSYEAMVANEFHGRKFPCTSYIPAGPGYESITDLERTCSIAGAVAGSSDVSGDAYIRSSYEYYFSHVWRNFGILIGYIVFFTCLYVLVAEYIVADKPRGEVLLFQRGHRQVKAEKGQSDEEMANQLARREENLAACPPPYTKEERRINLQRQSGVLHWKDVCYEVSIKGHPRIISDHIDGWVRPGTLTALMGASGAGKTTLLDVLANRVTTGVVTGDIYVNGRPRDISFQRQVGYVQQQDLHLQTTTVREALQFSACLRQPADIPTRDKLKYVEEIITLLEMESYSSAVVGVPGEGLNVEQRKRLTIGVELAAKPDLLIFLDEPTSGLDSQTAWSISALLRKLADHGQAILCTIHQPSAMLFQQFDRLLLLAKGGRTVYFGDIGENSRTMVEYFERYGAHPCAPDDNPAEWMLHVIGAAPGSTAICDWAETWKSSPEFAQVRHELEWLQTSNVDLDSDQEQNVPHLQYAAPFHVQLWLCTRRVFEQYWRTPSYLCSKLILCFGTALFIGLSFLQTEVTVMGLQHQMFAIFMLLVIFAFLAYQTMPNFIMQRDLYEVRERPSKVYSWSAFMLANIVVELPWNTLAAIITFLPFYYLIGMDKNAKVTDTVTERSGLMVLLIWSFMMHCATFTSMVVAGAVTAEVGAIIALILYCMCLIFCGVMVPSTALPGFWIFMYRVSPLTYLISGMLSAGLARTPVTCSDVELVPVQPPSGQSCGEYLSAYMQAAGGKVYNPNATEICQFCPMVSSDAFLASVSSEYGDRWRNFGLMWVYIFFNVAAALALYWLLRVPKSWGGARKLFRNPLPSLKMKLLSR</sequence>
<evidence type="ECO:0000256" key="10">
    <source>
        <dbReference type="SAM" id="MobiDB-lite"/>
    </source>
</evidence>
<feature type="domain" description="ABC transporter" evidence="12">
    <location>
        <begin position="138"/>
        <end position="392"/>
    </location>
</feature>
<protein>
    <submittedName>
        <fullName evidence="13">ABC-2 type transporter-domain-containing protein</fullName>
    </submittedName>
</protein>
<dbReference type="CDD" id="cd03233">
    <property type="entry name" value="ABCG_PDR_domain1"/>
    <property type="match status" value="1"/>
</dbReference>
<dbReference type="Pfam" id="PF00005">
    <property type="entry name" value="ABC_tran"/>
    <property type="match status" value="2"/>
</dbReference>
<dbReference type="InterPro" id="IPR027417">
    <property type="entry name" value="P-loop_NTPase"/>
</dbReference>
<feature type="compositionally biased region" description="Low complexity" evidence="10">
    <location>
        <begin position="13"/>
        <end position="23"/>
    </location>
</feature>
<dbReference type="CDD" id="cd03232">
    <property type="entry name" value="ABCG_PDR_domain2"/>
    <property type="match status" value="1"/>
</dbReference>
<dbReference type="PROSITE" id="PS00211">
    <property type="entry name" value="ABC_TRANSPORTER_1"/>
    <property type="match status" value="1"/>
</dbReference>
<dbReference type="Pfam" id="PF06422">
    <property type="entry name" value="PDR_CDR"/>
    <property type="match status" value="1"/>
</dbReference>
<dbReference type="SMART" id="SM00382">
    <property type="entry name" value="AAA"/>
    <property type="match status" value="2"/>
</dbReference>
<keyword evidence="6" id="KW-0547">Nucleotide-binding</keyword>
<evidence type="ECO:0000256" key="1">
    <source>
        <dbReference type="ARBA" id="ARBA00004651"/>
    </source>
</evidence>
<dbReference type="InterPro" id="IPR034003">
    <property type="entry name" value="ABCG_PDR_2"/>
</dbReference>
<comment type="subcellular location">
    <subcellularLocation>
        <location evidence="1">Cell membrane</location>
        <topology evidence="1">Multi-pass membrane protein</topology>
    </subcellularLocation>
</comment>
<keyword evidence="7" id="KW-0067">ATP-binding</keyword>
<evidence type="ECO:0000313" key="14">
    <source>
        <dbReference type="Proteomes" id="UP001610446"/>
    </source>
</evidence>
<keyword evidence="9 11" id="KW-0472">Membrane</keyword>
<name>A0ABR4KAT3_9EURO</name>
<evidence type="ECO:0000256" key="9">
    <source>
        <dbReference type="ARBA" id="ARBA00023136"/>
    </source>
</evidence>
<keyword evidence="4" id="KW-1003">Cell membrane</keyword>
<feature type="transmembrane region" description="Helical" evidence="11">
    <location>
        <begin position="1208"/>
        <end position="1226"/>
    </location>
</feature>
<evidence type="ECO:0000256" key="6">
    <source>
        <dbReference type="ARBA" id="ARBA00022741"/>
    </source>
</evidence>
<dbReference type="EMBL" id="JBFXLU010000050">
    <property type="protein sequence ID" value="KAL2848368.1"/>
    <property type="molecule type" value="Genomic_DNA"/>
</dbReference>
<comment type="caution">
    <text evidence="13">The sequence shown here is derived from an EMBL/GenBank/DDBJ whole genome shotgun (WGS) entry which is preliminary data.</text>
</comment>
<evidence type="ECO:0000256" key="3">
    <source>
        <dbReference type="ARBA" id="ARBA00022448"/>
    </source>
</evidence>
<feature type="transmembrane region" description="Helical" evidence="11">
    <location>
        <begin position="503"/>
        <end position="525"/>
    </location>
</feature>
<dbReference type="Gene3D" id="3.40.50.300">
    <property type="entry name" value="P-loop containing nucleotide triphosphate hydrolases"/>
    <property type="match status" value="2"/>
</dbReference>
<gene>
    <name evidence="13" type="ORF">BJY01DRAFT_246383</name>
</gene>
<feature type="transmembrane region" description="Helical" evidence="11">
    <location>
        <begin position="1300"/>
        <end position="1321"/>
    </location>
</feature>
<dbReference type="SUPFAM" id="SSF52540">
    <property type="entry name" value="P-loop containing nucleoside triphosphate hydrolases"/>
    <property type="match status" value="2"/>
</dbReference>
<keyword evidence="5 11" id="KW-0812">Transmembrane</keyword>
<dbReference type="InterPro" id="IPR003439">
    <property type="entry name" value="ABC_transporter-like_ATP-bd"/>
</dbReference>
<dbReference type="InterPro" id="IPR017871">
    <property type="entry name" value="ABC_transporter-like_CS"/>
</dbReference>
<dbReference type="Proteomes" id="UP001610446">
    <property type="component" value="Unassembled WGS sequence"/>
</dbReference>
<evidence type="ECO:0000313" key="13">
    <source>
        <dbReference type="EMBL" id="KAL2848368.1"/>
    </source>
</evidence>
<dbReference type="InterPro" id="IPR010929">
    <property type="entry name" value="PDR_CDR_ABC"/>
</dbReference>
<dbReference type="InterPro" id="IPR003593">
    <property type="entry name" value="AAA+_ATPase"/>
</dbReference>
<keyword evidence="8 11" id="KW-1133">Transmembrane helix</keyword>
<dbReference type="InterPro" id="IPR043926">
    <property type="entry name" value="ABCG_dom"/>
</dbReference>
<feature type="transmembrane region" description="Helical" evidence="11">
    <location>
        <begin position="1174"/>
        <end position="1196"/>
    </location>
</feature>
<dbReference type="InterPro" id="IPR013525">
    <property type="entry name" value="ABC2_TM"/>
</dbReference>
<evidence type="ECO:0000256" key="4">
    <source>
        <dbReference type="ARBA" id="ARBA00022475"/>
    </source>
</evidence>
<dbReference type="PANTHER" id="PTHR19241">
    <property type="entry name" value="ATP-BINDING CASSETTE TRANSPORTER"/>
    <property type="match status" value="1"/>
</dbReference>
<keyword evidence="3" id="KW-0813">Transport</keyword>
<reference evidence="13 14" key="1">
    <citation type="submission" date="2024-07" db="EMBL/GenBank/DDBJ databases">
        <title>Section-level genome sequencing and comparative genomics of Aspergillus sections Usti and Cavernicolus.</title>
        <authorList>
            <consortium name="Lawrence Berkeley National Laboratory"/>
            <person name="Nybo J.L."/>
            <person name="Vesth T.C."/>
            <person name="Theobald S."/>
            <person name="Frisvad J.C."/>
            <person name="Larsen T.O."/>
            <person name="Kjaerboelling I."/>
            <person name="Rothschild-Mancinelli K."/>
            <person name="Lyhne E.K."/>
            <person name="Kogle M.E."/>
            <person name="Barry K."/>
            <person name="Clum A."/>
            <person name="Na H."/>
            <person name="Ledsgaard L."/>
            <person name="Lin J."/>
            <person name="Lipzen A."/>
            <person name="Kuo A."/>
            <person name="Riley R."/>
            <person name="Mondo S."/>
            <person name="Labutti K."/>
            <person name="Haridas S."/>
            <person name="Pangalinan J."/>
            <person name="Salamov A.A."/>
            <person name="Simmons B.A."/>
            <person name="Magnuson J.K."/>
            <person name="Chen J."/>
            <person name="Drula E."/>
            <person name="Henrissat B."/>
            <person name="Wiebenga A."/>
            <person name="Lubbers R.J."/>
            <person name="Gomes A.C."/>
            <person name="Makela M.R."/>
            <person name="Stajich J."/>
            <person name="Grigoriev I.V."/>
            <person name="Mortensen U.H."/>
            <person name="De Vries R.P."/>
            <person name="Baker S.E."/>
            <person name="Andersen M.R."/>
        </authorList>
    </citation>
    <scope>NUCLEOTIDE SEQUENCE [LARGE SCALE GENOMIC DNA]</scope>
    <source>
        <strain evidence="13 14">CBS 123904</strain>
    </source>
</reference>
<evidence type="ECO:0000259" key="12">
    <source>
        <dbReference type="PROSITE" id="PS50893"/>
    </source>
</evidence>
<feature type="transmembrane region" description="Helical" evidence="11">
    <location>
        <begin position="537"/>
        <end position="559"/>
    </location>
</feature>
<feature type="region of interest" description="Disordered" evidence="10">
    <location>
        <begin position="1"/>
        <end position="32"/>
    </location>
</feature>
<feature type="transmembrane region" description="Helical" evidence="11">
    <location>
        <begin position="1327"/>
        <end position="1356"/>
    </location>
</feature>
<proteinExistence type="inferred from homology"/>
<evidence type="ECO:0000256" key="8">
    <source>
        <dbReference type="ARBA" id="ARBA00022989"/>
    </source>
</evidence>
<dbReference type="Pfam" id="PF19055">
    <property type="entry name" value="ABC2_membrane_7"/>
    <property type="match status" value="1"/>
</dbReference>
<dbReference type="InterPro" id="IPR029481">
    <property type="entry name" value="ABC_trans_N"/>
</dbReference>
<keyword evidence="14" id="KW-1185">Reference proteome</keyword>
<evidence type="ECO:0000256" key="2">
    <source>
        <dbReference type="ARBA" id="ARBA00006012"/>
    </source>
</evidence>
<feature type="domain" description="ABC transporter" evidence="12">
    <location>
        <begin position="839"/>
        <end position="1082"/>
    </location>
</feature>